<keyword evidence="4" id="KW-0687">Ribonucleoprotein</keyword>
<dbReference type="Proteomes" id="UP000537126">
    <property type="component" value="Unassembled WGS sequence"/>
</dbReference>
<dbReference type="Gene3D" id="3.40.630.30">
    <property type="match status" value="1"/>
</dbReference>
<protein>
    <submittedName>
        <fullName evidence="4">Ribosomal protein S18 acetylase RimI-like enzyme</fullName>
    </submittedName>
</protein>
<evidence type="ECO:0000256" key="2">
    <source>
        <dbReference type="ARBA" id="ARBA00023315"/>
    </source>
</evidence>
<dbReference type="GO" id="GO:0005840">
    <property type="term" value="C:ribosome"/>
    <property type="evidence" value="ECO:0007669"/>
    <property type="project" value="UniProtKB-KW"/>
</dbReference>
<dbReference type="PANTHER" id="PTHR43420">
    <property type="entry name" value="ACETYLTRANSFERASE"/>
    <property type="match status" value="1"/>
</dbReference>
<dbReference type="InterPro" id="IPR050680">
    <property type="entry name" value="YpeA/RimI_acetyltransf"/>
</dbReference>
<reference evidence="4 5" key="1">
    <citation type="submission" date="2020-03" db="EMBL/GenBank/DDBJ databases">
        <title>Genomic Encyclopedia of Type Strains, Phase IV (KMG-IV): sequencing the most valuable type-strain genomes for metagenomic binning, comparative biology and taxonomic classification.</title>
        <authorList>
            <person name="Goeker M."/>
        </authorList>
    </citation>
    <scope>NUCLEOTIDE SEQUENCE [LARGE SCALE GENOMIC DNA]</scope>
    <source>
        <strain evidence="4 5">DSM 5718</strain>
    </source>
</reference>
<evidence type="ECO:0000256" key="1">
    <source>
        <dbReference type="ARBA" id="ARBA00022679"/>
    </source>
</evidence>
<proteinExistence type="predicted"/>
<dbReference type="EMBL" id="JAASRN010000001">
    <property type="protein sequence ID" value="NIK72958.1"/>
    <property type="molecule type" value="Genomic_DNA"/>
</dbReference>
<dbReference type="CDD" id="cd04301">
    <property type="entry name" value="NAT_SF"/>
    <property type="match status" value="1"/>
</dbReference>
<keyword evidence="5" id="KW-1185">Reference proteome</keyword>
<dbReference type="SUPFAM" id="SSF55729">
    <property type="entry name" value="Acyl-CoA N-acyltransferases (Nat)"/>
    <property type="match status" value="1"/>
</dbReference>
<dbReference type="Pfam" id="PF00583">
    <property type="entry name" value="Acetyltransf_1"/>
    <property type="match status" value="1"/>
</dbReference>
<accession>A0A846MN22</accession>
<sequence length="180" mass="20966">MEVVSLKTCLTDDLLLHSWQRLCVDTYRATYVPAFPEADIEAYIQRHFHKEQLKQWASDSRYEGWIAHTGGQAAGYVLLRKGIAPNNKFDSRQVCLDKFYVSPDWQGKGIAIRLWQAALFFALKEGYKQLWLITWRNNGRAIRFYEKIGFRTVGTHPFRLGTKTYFDYLMVYEPVTGNGV</sequence>
<evidence type="ECO:0000259" key="3">
    <source>
        <dbReference type="PROSITE" id="PS51186"/>
    </source>
</evidence>
<dbReference type="RefSeq" id="WP_166918244.1">
    <property type="nucleotide sequence ID" value="NZ_JAASRN010000001.1"/>
</dbReference>
<name>A0A846MN22_9BACT</name>
<dbReference type="AlphaFoldDB" id="A0A846MN22"/>
<dbReference type="GO" id="GO:0016747">
    <property type="term" value="F:acyltransferase activity, transferring groups other than amino-acyl groups"/>
    <property type="evidence" value="ECO:0007669"/>
    <property type="project" value="InterPro"/>
</dbReference>
<feature type="domain" description="N-acetyltransferase" evidence="3">
    <location>
        <begin position="22"/>
        <end position="175"/>
    </location>
</feature>
<keyword evidence="4" id="KW-0689">Ribosomal protein</keyword>
<dbReference type="InterPro" id="IPR016181">
    <property type="entry name" value="Acyl_CoA_acyltransferase"/>
</dbReference>
<dbReference type="InterPro" id="IPR000182">
    <property type="entry name" value="GNAT_dom"/>
</dbReference>
<organism evidence="4 5">
    <name type="scientific">Thermonema lapsum</name>
    <dbReference type="NCBI Taxonomy" id="28195"/>
    <lineage>
        <taxon>Bacteria</taxon>
        <taxon>Pseudomonadati</taxon>
        <taxon>Bacteroidota</taxon>
        <taxon>Cytophagia</taxon>
        <taxon>Cytophagales</taxon>
        <taxon>Thermonemataceae</taxon>
        <taxon>Thermonema</taxon>
    </lineage>
</organism>
<evidence type="ECO:0000313" key="4">
    <source>
        <dbReference type="EMBL" id="NIK72958.1"/>
    </source>
</evidence>
<dbReference type="PANTHER" id="PTHR43420:SF47">
    <property type="entry name" value="N-ACETYLTRANSFERASE DOMAIN-CONTAINING PROTEIN"/>
    <property type="match status" value="1"/>
</dbReference>
<keyword evidence="1" id="KW-0808">Transferase</keyword>
<dbReference type="PROSITE" id="PS51186">
    <property type="entry name" value="GNAT"/>
    <property type="match status" value="1"/>
</dbReference>
<keyword evidence="2" id="KW-0012">Acyltransferase</keyword>
<evidence type="ECO:0000313" key="5">
    <source>
        <dbReference type="Proteomes" id="UP000537126"/>
    </source>
</evidence>
<gene>
    <name evidence="4" type="ORF">FHS56_000444</name>
</gene>
<comment type="caution">
    <text evidence="4">The sequence shown here is derived from an EMBL/GenBank/DDBJ whole genome shotgun (WGS) entry which is preliminary data.</text>
</comment>